<accession>A0ABW0D899</accession>
<dbReference type="Proteomes" id="UP001596156">
    <property type="component" value="Unassembled WGS sequence"/>
</dbReference>
<keyword evidence="2" id="KW-0057">Aromatic amino acid biosynthesis</keyword>
<dbReference type="InterPro" id="IPR036291">
    <property type="entry name" value="NAD(P)-bd_dom_sf"/>
</dbReference>
<dbReference type="Pfam" id="PF08501">
    <property type="entry name" value="Shikimate_dh_N"/>
    <property type="match status" value="1"/>
</dbReference>
<dbReference type="Gene3D" id="3.40.50.10860">
    <property type="entry name" value="Leucine Dehydrogenase, chain A, domain 1"/>
    <property type="match status" value="1"/>
</dbReference>
<dbReference type="SUPFAM" id="SSF51735">
    <property type="entry name" value="NAD(P)-binding Rossmann-fold domains"/>
    <property type="match status" value="1"/>
</dbReference>
<keyword evidence="5" id="KW-0560">Oxidoreductase</keyword>
<evidence type="ECO:0000256" key="2">
    <source>
        <dbReference type="ARBA" id="ARBA00023141"/>
    </source>
</evidence>
<dbReference type="InterPro" id="IPR013708">
    <property type="entry name" value="Shikimate_DH-bd_N"/>
</dbReference>
<dbReference type="GO" id="GO:0004764">
    <property type="term" value="F:shikimate 3-dehydrogenase (NADP+) activity"/>
    <property type="evidence" value="ECO:0007669"/>
    <property type="project" value="UniProtKB-EC"/>
</dbReference>
<feature type="region of interest" description="Disordered" evidence="3">
    <location>
        <begin position="1"/>
        <end position="23"/>
    </location>
</feature>
<evidence type="ECO:0000259" key="4">
    <source>
        <dbReference type="Pfam" id="PF08501"/>
    </source>
</evidence>
<dbReference type="Gene3D" id="3.40.50.720">
    <property type="entry name" value="NAD(P)-binding Rossmann-like Domain"/>
    <property type="match status" value="1"/>
</dbReference>
<feature type="domain" description="Shikimate dehydrogenase substrate binding N-terminal" evidence="4">
    <location>
        <begin position="23"/>
        <end position="104"/>
    </location>
</feature>
<proteinExistence type="predicted"/>
<evidence type="ECO:0000313" key="6">
    <source>
        <dbReference type="Proteomes" id="UP001596156"/>
    </source>
</evidence>
<dbReference type="NCBIfam" id="NF001311">
    <property type="entry name" value="PRK00258.1-3"/>
    <property type="match status" value="1"/>
</dbReference>
<gene>
    <name evidence="5" type="ORF">ACFPN6_12630</name>
</gene>
<dbReference type="InterPro" id="IPR046346">
    <property type="entry name" value="Aminoacid_DH-like_N_sf"/>
</dbReference>
<comment type="caution">
    <text evidence="5">The sequence shown here is derived from an EMBL/GenBank/DDBJ whole genome shotgun (WGS) entry which is preliminary data.</text>
</comment>
<evidence type="ECO:0000313" key="5">
    <source>
        <dbReference type="EMBL" id="MFC5225430.1"/>
    </source>
</evidence>
<dbReference type="EMBL" id="JBHSKL010000012">
    <property type="protein sequence ID" value="MFC5225430.1"/>
    <property type="molecule type" value="Genomic_DNA"/>
</dbReference>
<dbReference type="PANTHER" id="PTHR21089:SF1">
    <property type="entry name" value="BIFUNCTIONAL 3-DEHYDROQUINATE DEHYDRATASE_SHIKIMATE DEHYDROGENASE, CHLOROPLASTIC"/>
    <property type="match status" value="1"/>
</dbReference>
<dbReference type="SUPFAM" id="SSF53223">
    <property type="entry name" value="Aminoacid dehydrogenase-like, N-terminal domain"/>
    <property type="match status" value="1"/>
</dbReference>
<dbReference type="InterPro" id="IPR022893">
    <property type="entry name" value="Shikimate_DH_fam"/>
</dbReference>
<evidence type="ECO:0000256" key="3">
    <source>
        <dbReference type="SAM" id="MobiDB-lite"/>
    </source>
</evidence>
<comment type="pathway">
    <text evidence="1">Metabolic intermediate biosynthesis; chorismate biosynthesis; chorismate from D-erythrose 4-phosphate and phosphoenolpyruvate: step 4/7.</text>
</comment>
<dbReference type="RefSeq" id="WP_309063217.1">
    <property type="nucleotide sequence ID" value="NZ_BAAASS010000009.1"/>
</dbReference>
<organism evidence="5 6">
    <name type="scientific">Streptomyces fimbriatus</name>
    <dbReference type="NCBI Taxonomy" id="68197"/>
    <lineage>
        <taxon>Bacteria</taxon>
        <taxon>Bacillati</taxon>
        <taxon>Actinomycetota</taxon>
        <taxon>Actinomycetes</taxon>
        <taxon>Kitasatosporales</taxon>
        <taxon>Streptomycetaceae</taxon>
        <taxon>Streptomyces</taxon>
    </lineage>
</organism>
<name>A0ABW0D899_STRFI</name>
<protein>
    <submittedName>
        <fullName evidence="5">Shikimate dehydrogenase</fullName>
        <ecNumber evidence="5">1.1.1.25</ecNumber>
    </submittedName>
</protein>
<keyword evidence="2" id="KW-0028">Amino-acid biosynthesis</keyword>
<dbReference type="EC" id="1.1.1.25" evidence="5"/>
<evidence type="ECO:0000256" key="1">
    <source>
        <dbReference type="ARBA" id="ARBA00004871"/>
    </source>
</evidence>
<reference evidence="6" key="1">
    <citation type="journal article" date="2019" name="Int. J. Syst. Evol. Microbiol.">
        <title>The Global Catalogue of Microorganisms (GCM) 10K type strain sequencing project: providing services to taxonomists for standard genome sequencing and annotation.</title>
        <authorList>
            <consortium name="The Broad Institute Genomics Platform"/>
            <consortium name="The Broad Institute Genome Sequencing Center for Infectious Disease"/>
            <person name="Wu L."/>
            <person name="Ma J."/>
        </authorList>
    </citation>
    <scope>NUCLEOTIDE SEQUENCE [LARGE SCALE GENOMIC DNA]</scope>
    <source>
        <strain evidence="6">CCM 8479</strain>
    </source>
</reference>
<keyword evidence="6" id="KW-1185">Reference proteome</keyword>
<dbReference type="PANTHER" id="PTHR21089">
    <property type="entry name" value="SHIKIMATE DEHYDROGENASE"/>
    <property type="match status" value="1"/>
</dbReference>
<sequence length="303" mass="31091">MRTDQTSAGRPAPGGGGGTRAAVLGSPIGHSLAPTLHRAAYAAMGLDRSYEAIECDEPTLPALFDSLGDDWAGLCLAVPLKRAVLPLVDEVSDLALDVGGADTVVFRHGRSFGDHTGVHGITTAFHQAGLRAPGSAVVLGGGAAACSALAALREVGVREPVVVVRERDHAREAEAAAGRLGVSVELRHFGELDRLLRGVAVVVSTLPAGAADTLAPAVAHSGAAVLDAVYSAWPTRLAKAAGFAGSTVVDGLSVLLHQTVRQIELLTGLTDVPVAEMRRAARDELVRRAARETEPAVSGGKLL</sequence>